<dbReference type="Pfam" id="PF03235">
    <property type="entry name" value="GmrSD_N"/>
    <property type="match status" value="1"/>
</dbReference>
<reference evidence="4" key="1">
    <citation type="submission" date="2019-02" db="EMBL/GenBank/DDBJ databases">
        <title>Isolation and identification of novel species under the genus Muribaculum.</title>
        <authorList>
            <person name="Miyake S."/>
            <person name="Ding Y."/>
            <person name="Low A."/>
            <person name="Soh M."/>
            <person name="Seedorf H."/>
        </authorList>
    </citation>
    <scope>NUCLEOTIDE SEQUENCE [LARGE SCALE GENOMIC DNA]</scope>
    <source>
        <strain evidence="4">H5</strain>
    </source>
</reference>
<dbReference type="PANTHER" id="PTHR35149">
    <property type="entry name" value="SLL5132 PROTEIN"/>
    <property type="match status" value="1"/>
</dbReference>
<dbReference type="AlphaFoldDB" id="A0A4P7W193"/>
<evidence type="ECO:0000259" key="2">
    <source>
        <dbReference type="Pfam" id="PF03235"/>
    </source>
</evidence>
<organism evidence="3 4">
    <name type="scientific">Duncaniella dubosii</name>
    <dbReference type="NCBI Taxonomy" id="2518971"/>
    <lineage>
        <taxon>Bacteria</taxon>
        <taxon>Pseudomonadati</taxon>
        <taxon>Bacteroidota</taxon>
        <taxon>Bacteroidia</taxon>
        <taxon>Bacteroidales</taxon>
        <taxon>Muribaculaceae</taxon>
        <taxon>Duncaniella</taxon>
    </lineage>
</organism>
<protein>
    <submittedName>
        <fullName evidence="3">DUF262 domain-containing protein</fullName>
    </submittedName>
</protein>
<dbReference type="EMBL" id="CP039396">
    <property type="protein sequence ID" value="QCD41110.1"/>
    <property type="molecule type" value="Genomic_DNA"/>
</dbReference>
<sequence length="662" mass="77670">MTSETNNIIERKAISDLLNGGYFYIPPYQRGYRWTPTQVTQLLHDLFSYANEPHGSNHQNIEGDYYCLQPVVARPVTNDNIIKPILSEGAVVNEDNPVWEIIDGQQRLTTIYILYKYLMTKEGISDEELEEDYGGKKLYHLVYATRKDSAQFLEDLGKSDKDTASNIDYFHMQQAYDTIDQWIRGKGEYAETGGIALCRRYHLDETVKNVRTTLFNLLNAGKGKRNTTGSVQILWYELSKWSDAINEFRKINTGKIYLTDAELIKALFLKRQTEGLEHIQMQRALEWENIENTLHNDSFWYFLNRRKNEMPNRIDIIFQLAYKAEYMKDVPDDKIDEKLKECETKLQDKNRIFNFYYDKFDGLNGEALTTKIEKEWDAVSKVFHVLEDWYEDVVCYNLIGMLCQYNGNLLPKSYIHFIGMEENQSREDFKKWLKNEIRKQVADISARSGQINISYGDPKVFNLLLLLNVNHLNRQVEQTKDDLNKIGAIYKFPFAVLTSQDWDIEHIDSFTKNGLKRVDDQKKWIDTAMDDLKNKLEENEEAKNEINRLRDNEKLMDAINKLRQLAEETDAGEEIKNNIGNLTLLDSTTNRSYGNSLFITKRKTIIERMKNGVFVPVSTSYVFMKLFDEEGTRRTQWTEGDMKSYQKYICEELRDYLNTEEN</sequence>
<evidence type="ECO:0000313" key="4">
    <source>
        <dbReference type="Proteomes" id="UP000297149"/>
    </source>
</evidence>
<feature type="coiled-coil region" evidence="1">
    <location>
        <begin position="525"/>
        <end position="559"/>
    </location>
</feature>
<accession>A0A4P7W193</accession>
<dbReference type="InterPro" id="IPR004919">
    <property type="entry name" value="GmrSD_N"/>
</dbReference>
<keyword evidence="4" id="KW-1185">Reference proteome</keyword>
<dbReference type="PANTHER" id="PTHR35149:SF1">
    <property type="entry name" value="DUF5655 DOMAIN-CONTAINING PROTEIN"/>
    <property type="match status" value="1"/>
</dbReference>
<keyword evidence="1" id="KW-0175">Coiled coil</keyword>
<dbReference type="Proteomes" id="UP000297149">
    <property type="component" value="Chromosome"/>
</dbReference>
<evidence type="ECO:0000256" key="1">
    <source>
        <dbReference type="SAM" id="Coils"/>
    </source>
</evidence>
<proteinExistence type="predicted"/>
<dbReference type="KEGG" id="ddb:E7747_01585"/>
<evidence type="ECO:0000313" key="3">
    <source>
        <dbReference type="EMBL" id="QCD41110.1"/>
    </source>
</evidence>
<dbReference type="RefSeq" id="WP_136413700.1">
    <property type="nucleotide sequence ID" value="NZ_CAXHQF010000060.1"/>
</dbReference>
<feature type="domain" description="GmrSD restriction endonucleases N-terminal" evidence="2">
    <location>
        <begin position="14"/>
        <end position="269"/>
    </location>
</feature>
<gene>
    <name evidence="3" type="ORF">E7747_01585</name>
</gene>
<name>A0A4P7W193_9BACT</name>